<feature type="transmembrane region" description="Helical" evidence="10">
    <location>
        <begin position="20"/>
        <end position="41"/>
    </location>
</feature>
<keyword evidence="10" id="KW-0472">Membrane</keyword>
<dbReference type="PROSITE" id="PS00136">
    <property type="entry name" value="SUBTILASE_ASP"/>
    <property type="match status" value="1"/>
</dbReference>
<evidence type="ECO:0000313" key="13">
    <source>
        <dbReference type="Proteomes" id="UP000002892"/>
    </source>
</evidence>
<dbReference type="InterPro" id="IPR023828">
    <property type="entry name" value="Peptidase_S8_Ser-AS"/>
</dbReference>
<organism evidence="12 13">
    <name type="scientific">Desulfosporosinus acidiphilus (strain DSM 22704 / JCM 16185 / SJ4)</name>
    <dbReference type="NCBI Taxonomy" id="646529"/>
    <lineage>
        <taxon>Bacteria</taxon>
        <taxon>Bacillati</taxon>
        <taxon>Bacillota</taxon>
        <taxon>Clostridia</taxon>
        <taxon>Eubacteriales</taxon>
        <taxon>Desulfitobacteriaceae</taxon>
        <taxon>Desulfosporosinus</taxon>
    </lineage>
</organism>
<keyword evidence="10" id="KW-1133">Transmembrane helix</keyword>
<evidence type="ECO:0000259" key="11">
    <source>
        <dbReference type="Pfam" id="PF00082"/>
    </source>
</evidence>
<feature type="compositionally biased region" description="Polar residues" evidence="9">
    <location>
        <begin position="106"/>
        <end position="121"/>
    </location>
</feature>
<reference evidence="12 13" key="1">
    <citation type="journal article" date="2012" name="J. Bacteriol.">
        <title>Complete genome sequences of Desulfosporosinus orientis DSM765T, Desulfosporosinus youngiae DSM17734T, Desulfosporosinus meridiei DSM13257T, and Desulfosporosinus acidiphilus DSM22704T.</title>
        <authorList>
            <person name="Pester M."/>
            <person name="Brambilla E."/>
            <person name="Alazard D."/>
            <person name="Rattei T."/>
            <person name="Weinmaier T."/>
            <person name="Han J."/>
            <person name="Lucas S."/>
            <person name="Lapidus A."/>
            <person name="Cheng J.F."/>
            <person name="Goodwin L."/>
            <person name="Pitluck S."/>
            <person name="Peters L."/>
            <person name="Ovchinnikova G."/>
            <person name="Teshima H."/>
            <person name="Detter J.C."/>
            <person name="Han C.S."/>
            <person name="Tapia R."/>
            <person name="Land M.L."/>
            <person name="Hauser L."/>
            <person name="Kyrpides N.C."/>
            <person name="Ivanova N.N."/>
            <person name="Pagani I."/>
            <person name="Huntmann M."/>
            <person name="Wei C.L."/>
            <person name="Davenport K.W."/>
            <person name="Daligault H."/>
            <person name="Chain P.S."/>
            <person name="Chen A."/>
            <person name="Mavromatis K."/>
            <person name="Markowitz V."/>
            <person name="Szeto E."/>
            <person name="Mikhailova N."/>
            <person name="Pati A."/>
            <person name="Wagner M."/>
            <person name="Woyke T."/>
            <person name="Ollivier B."/>
            <person name="Klenk H.P."/>
            <person name="Spring S."/>
            <person name="Loy A."/>
        </authorList>
    </citation>
    <scope>NUCLEOTIDE SEQUENCE [LARGE SCALE GENOMIC DNA]</scope>
    <source>
        <strain evidence="13">DSM 22704 / JCM 16185 / SJ4</strain>
    </source>
</reference>
<dbReference type="InterPro" id="IPR023827">
    <property type="entry name" value="Peptidase_S8_Asp-AS"/>
</dbReference>
<feature type="region of interest" description="Disordered" evidence="9">
    <location>
        <begin position="100"/>
        <end position="121"/>
    </location>
</feature>
<evidence type="ECO:0000256" key="5">
    <source>
        <dbReference type="ARBA" id="ARBA00022801"/>
    </source>
</evidence>
<dbReference type="InterPro" id="IPR051048">
    <property type="entry name" value="Peptidase_S8/S53_subtilisin"/>
</dbReference>
<dbReference type="STRING" id="646529.Desaci_4427"/>
<evidence type="ECO:0000256" key="6">
    <source>
        <dbReference type="ARBA" id="ARBA00022825"/>
    </source>
</evidence>
<dbReference type="PANTHER" id="PTHR43399:SF4">
    <property type="entry name" value="CELL WALL-ASSOCIATED PROTEASE"/>
    <property type="match status" value="1"/>
</dbReference>
<gene>
    <name evidence="12" type="ordered locus">Desaci_4427</name>
</gene>
<dbReference type="Gene3D" id="3.40.50.200">
    <property type="entry name" value="Peptidase S8/S53 domain"/>
    <property type="match status" value="1"/>
</dbReference>
<dbReference type="PROSITE" id="PS00138">
    <property type="entry name" value="SUBTILASE_SER"/>
    <property type="match status" value="1"/>
</dbReference>
<feature type="region of interest" description="Disordered" evidence="9">
    <location>
        <begin position="47"/>
        <end position="77"/>
    </location>
</feature>
<dbReference type="AlphaFoldDB" id="I4DBU6"/>
<feature type="active site" description="Charge relay system" evidence="7">
    <location>
        <position position="436"/>
    </location>
</feature>
<evidence type="ECO:0000256" key="7">
    <source>
        <dbReference type="PROSITE-ProRule" id="PRU01240"/>
    </source>
</evidence>
<feature type="active site" description="Charge relay system" evidence="7">
    <location>
        <position position="236"/>
    </location>
</feature>
<dbReference type="Pfam" id="PF00082">
    <property type="entry name" value="Peptidase_S8"/>
    <property type="match status" value="1"/>
</dbReference>
<evidence type="ECO:0000256" key="9">
    <source>
        <dbReference type="SAM" id="MobiDB-lite"/>
    </source>
</evidence>
<evidence type="ECO:0000256" key="2">
    <source>
        <dbReference type="ARBA" id="ARBA00011073"/>
    </source>
</evidence>
<dbReference type="HOGENOM" id="CLU_336729_0_0_9"/>
<dbReference type="EMBL" id="CP003639">
    <property type="protein sequence ID" value="AFM43270.1"/>
    <property type="molecule type" value="Genomic_DNA"/>
</dbReference>
<dbReference type="InterPro" id="IPR034084">
    <property type="entry name" value="Thermitase-like_dom"/>
</dbReference>
<evidence type="ECO:0000256" key="1">
    <source>
        <dbReference type="ARBA" id="ARBA00004613"/>
    </source>
</evidence>
<feature type="active site" description="Charge relay system" evidence="7">
    <location>
        <position position="272"/>
    </location>
</feature>
<keyword evidence="3" id="KW-0964">Secreted</keyword>
<dbReference type="SUPFAM" id="SSF52743">
    <property type="entry name" value="Subtilisin-like"/>
    <property type="match status" value="1"/>
</dbReference>
<dbReference type="GO" id="GO:0004252">
    <property type="term" value="F:serine-type endopeptidase activity"/>
    <property type="evidence" value="ECO:0007669"/>
    <property type="project" value="UniProtKB-UniRule"/>
</dbReference>
<dbReference type="Pfam" id="PF04122">
    <property type="entry name" value="CW_binding_2"/>
    <property type="match status" value="3"/>
</dbReference>
<comment type="similarity">
    <text evidence="2 7 8">Belongs to the peptidase S8 family.</text>
</comment>
<comment type="subcellular location">
    <subcellularLocation>
        <location evidence="1">Secreted</location>
    </subcellularLocation>
</comment>
<keyword evidence="10" id="KW-0812">Transmembrane</keyword>
<dbReference type="PANTHER" id="PTHR43399">
    <property type="entry name" value="SUBTILISIN-RELATED"/>
    <property type="match status" value="1"/>
</dbReference>
<sequence>MENIHDIKTFFLKKTPKVKYLLVPFLMVGILCLNVVLNLSAPGERDRRLSENAQQGQANTFTQTNNPTNSFASNASRNHAKMVDSATNFINSEKFNNDAKVARVPNTAQSQSPKSELTTTDPLQSQQIVISLAPTADITKVAKEFQAAVLRRGPLNFATLGFNRTINVPTMIASLKNTPGVLDAEENHLHRMSTAEVSSLPSDPVFKDQWSLVNGDVPGAWDMGATGKGVTIAIVDSGIALNHPDLKDNIVPGYNAITQSNAPGANQDDNGHGTHVAGIAAAERNGVGIVGVAYDAKIMPIKSVNFEGDGYDDAIAAGIVWAADHGAKIINLSLGAENGVSSEVIKQAVNYAYNKGSLLVAAAGNYDPSTQKNPGVDYPASDPHVLAVAATDKNDQIASFSTSGPQISLAAPGDEIASDWWSLAEGPGYANASGTSMASPFVAGEAALIWGQHPEWSRDQVVEALESGVKDLGTAGRDNDYGYGLVDVKLALSLAAQTKMTLSSPASIGSLGGNVQTTDGSASLNLSIPAQAFDTSVNVSLNTAAIPAALPNGARFLTPAVDVEWGTDTPQEMLSLNFSDPSLSDAVNGIVYHWDGARWITLGGELQKGEEHFGLFYPGIYAVGTAQGNDQSAQRFAGETAEGTAVQISQATFPTGADTVILAQGNQFPDALAGAPLAYKLQAPILLTSSTSLSPDVRAEIQRLAPKTIYLLGGPAALSSTIEIELQQTYNVKRLYGYTAEGTARAIAEELGTHGRAVIANVNHFQDTLAISAWAAQQGVPILLTEANTLPDDTETALEELKVTNTLVIGGKVVIAPGVEEQLPLPQRIAGTTAYDTATEVLQAYPPISSKLELATGENFPDALTGAVRAALQGSMVVLVPTRTKLPSDLAALLTSWKGKQVEALGGTVALPDSVVRGVNALLD</sequence>
<dbReference type="GO" id="GO:0005576">
    <property type="term" value="C:extracellular region"/>
    <property type="evidence" value="ECO:0007669"/>
    <property type="project" value="UniProtKB-SubCell"/>
</dbReference>
<dbReference type="GO" id="GO:0006508">
    <property type="term" value="P:proteolysis"/>
    <property type="evidence" value="ECO:0007669"/>
    <property type="project" value="UniProtKB-KW"/>
</dbReference>
<dbReference type="InterPro" id="IPR007253">
    <property type="entry name" value="Cell_wall-bd_2"/>
</dbReference>
<dbReference type="eggNOG" id="COG1404">
    <property type="taxonomic scope" value="Bacteria"/>
</dbReference>
<keyword evidence="13" id="KW-1185">Reference proteome</keyword>
<feature type="domain" description="Peptidase S8/S53" evidence="11">
    <location>
        <begin position="227"/>
        <end position="484"/>
    </location>
</feature>
<dbReference type="Proteomes" id="UP000002892">
    <property type="component" value="Chromosome"/>
</dbReference>
<dbReference type="RefSeq" id="WP_014829254.1">
    <property type="nucleotide sequence ID" value="NC_018068.1"/>
</dbReference>
<evidence type="ECO:0000256" key="8">
    <source>
        <dbReference type="RuleBase" id="RU003355"/>
    </source>
</evidence>
<keyword evidence="5 7" id="KW-0378">Hydrolase</keyword>
<evidence type="ECO:0000256" key="10">
    <source>
        <dbReference type="SAM" id="Phobius"/>
    </source>
</evidence>
<dbReference type="Gene3D" id="3.40.50.12090">
    <property type="match status" value="2"/>
</dbReference>
<dbReference type="InterPro" id="IPR036852">
    <property type="entry name" value="Peptidase_S8/S53_dom_sf"/>
</dbReference>
<accession>I4DBU6</accession>
<dbReference type="InterPro" id="IPR022398">
    <property type="entry name" value="Peptidase_S8_His-AS"/>
</dbReference>
<name>I4DBU6_DESAJ</name>
<evidence type="ECO:0000256" key="3">
    <source>
        <dbReference type="ARBA" id="ARBA00022525"/>
    </source>
</evidence>
<feature type="compositionally biased region" description="Polar residues" evidence="9">
    <location>
        <begin position="51"/>
        <end position="77"/>
    </location>
</feature>
<dbReference type="InterPro" id="IPR000209">
    <property type="entry name" value="Peptidase_S8/S53_dom"/>
</dbReference>
<keyword evidence="6 7" id="KW-0720">Serine protease</keyword>
<dbReference type="InterPro" id="IPR015500">
    <property type="entry name" value="Peptidase_S8_subtilisin-rel"/>
</dbReference>
<evidence type="ECO:0000256" key="4">
    <source>
        <dbReference type="ARBA" id="ARBA00022670"/>
    </source>
</evidence>
<dbReference type="KEGG" id="dai:Desaci_4427"/>
<proteinExistence type="inferred from homology"/>
<dbReference type="PRINTS" id="PR00723">
    <property type="entry name" value="SUBTILISIN"/>
</dbReference>
<dbReference type="CDD" id="cd07484">
    <property type="entry name" value="Peptidases_S8_Thermitase_like"/>
    <property type="match status" value="1"/>
</dbReference>
<evidence type="ECO:0000313" key="12">
    <source>
        <dbReference type="EMBL" id="AFM43270.1"/>
    </source>
</evidence>
<dbReference type="PROSITE" id="PS51892">
    <property type="entry name" value="SUBTILASE"/>
    <property type="match status" value="1"/>
</dbReference>
<dbReference type="PROSITE" id="PS00137">
    <property type="entry name" value="SUBTILASE_HIS"/>
    <property type="match status" value="1"/>
</dbReference>
<keyword evidence="4 7" id="KW-0645">Protease</keyword>
<protein>
    <submittedName>
        <fullName evidence="12">Subtilisin-like serine protease</fullName>
    </submittedName>
</protein>